<keyword evidence="4" id="KW-0472">Membrane</keyword>
<dbReference type="Pfam" id="PF10332">
    <property type="entry name" value="DUF2418"/>
    <property type="match status" value="1"/>
</dbReference>
<sequence>MPNILNVRFPHPLISYYLQVVSGQLGSLEKRVVLYWNTPKNGNIVALMSHILYLLARANLKSSKEPQNDIFAVKPAKSKLFNHTVITLSAQQVKINSLPLSSWRPSNVLNLFKKLSTETRTDQGSLHGTCEIAVWDPILLCLRIFCLFSPGHVLIYWLFYPRNAPDTQPGLDMMKVIFLQILISVQLCLLETHYTQRAKDLSIISRNVMNEYNVKFVYPRLNPIVRDSGTQCAYIIAKNDPILNDGSFTSTSSLIYQKNATISQYLDYDNISTFTYQSKAASKSSPSYLGAVSPYSIQSPSEDQIVEQNITNGFDNSSTHILSPFLNYDHTINPTDSYEEDRKKFLFRREYERGPSFF</sequence>
<evidence type="ECO:0000256" key="3">
    <source>
        <dbReference type="ARBA" id="ARBA00022989"/>
    </source>
</evidence>
<gene>
    <name evidence="5" type="ORF">EPUL_002838</name>
</gene>
<evidence type="ECO:0000313" key="6">
    <source>
        <dbReference type="Proteomes" id="UP000237438"/>
    </source>
</evidence>
<evidence type="ECO:0000256" key="4">
    <source>
        <dbReference type="ARBA" id="ARBA00023136"/>
    </source>
</evidence>
<keyword evidence="6" id="KW-1185">Reference proteome</keyword>
<dbReference type="EMBL" id="PEDP01001208">
    <property type="protein sequence ID" value="POS84040.1"/>
    <property type="molecule type" value="Genomic_DNA"/>
</dbReference>
<dbReference type="STRING" id="225359.A0A2S4PPS1"/>
<dbReference type="GO" id="GO:0012505">
    <property type="term" value="C:endomembrane system"/>
    <property type="evidence" value="ECO:0007669"/>
    <property type="project" value="UniProtKB-SubCell"/>
</dbReference>
<proteinExistence type="predicted"/>
<keyword evidence="2" id="KW-0812">Transmembrane</keyword>
<comment type="subcellular location">
    <subcellularLocation>
        <location evidence="1">Endomembrane system</location>
        <topology evidence="1">Multi-pass membrane protein</topology>
    </subcellularLocation>
</comment>
<dbReference type="PANTHER" id="PTHR28293">
    <property type="entry name" value="NUCLEAR RIM PROTEIN 1"/>
    <property type="match status" value="1"/>
</dbReference>
<dbReference type="OrthoDB" id="3363151at2759"/>
<dbReference type="Proteomes" id="UP000237438">
    <property type="component" value="Unassembled WGS sequence"/>
</dbReference>
<dbReference type="GO" id="GO:0043007">
    <property type="term" value="P:maintenance of rDNA"/>
    <property type="evidence" value="ECO:0007669"/>
    <property type="project" value="TreeGrafter"/>
</dbReference>
<evidence type="ECO:0000256" key="2">
    <source>
        <dbReference type="ARBA" id="ARBA00022692"/>
    </source>
</evidence>
<evidence type="ECO:0000313" key="5">
    <source>
        <dbReference type="EMBL" id="POS84040.1"/>
    </source>
</evidence>
<dbReference type="PANTHER" id="PTHR28293:SF1">
    <property type="entry name" value="NUCLEAR RIM PROTEIN 1"/>
    <property type="match status" value="1"/>
</dbReference>
<evidence type="ECO:0000256" key="1">
    <source>
        <dbReference type="ARBA" id="ARBA00004127"/>
    </source>
</evidence>
<accession>A0A2S4PPS1</accession>
<protein>
    <submittedName>
        <fullName evidence="5">Uncharacterized protein</fullName>
    </submittedName>
</protein>
<feature type="non-terminal residue" evidence="5">
    <location>
        <position position="358"/>
    </location>
</feature>
<reference evidence="5 6" key="1">
    <citation type="submission" date="2017-10" db="EMBL/GenBank/DDBJ databases">
        <title>Development of genomic resources for the powdery mildew, Erysiphe pulchra.</title>
        <authorList>
            <person name="Wadl P.A."/>
            <person name="Mack B.M."/>
            <person name="Moore G."/>
            <person name="Beltz S.B."/>
        </authorList>
    </citation>
    <scope>NUCLEOTIDE SEQUENCE [LARGE SCALE GENOMIC DNA]</scope>
    <source>
        <strain evidence="5">Cflorida</strain>
    </source>
</reference>
<dbReference type="GO" id="GO:0007096">
    <property type="term" value="P:regulation of exit from mitosis"/>
    <property type="evidence" value="ECO:0007669"/>
    <property type="project" value="TreeGrafter"/>
</dbReference>
<dbReference type="InterPro" id="IPR018819">
    <property type="entry name" value="Nur1/Mug154"/>
</dbReference>
<organism evidence="5 6">
    <name type="scientific">Erysiphe pulchra</name>
    <dbReference type="NCBI Taxonomy" id="225359"/>
    <lineage>
        <taxon>Eukaryota</taxon>
        <taxon>Fungi</taxon>
        <taxon>Dikarya</taxon>
        <taxon>Ascomycota</taxon>
        <taxon>Pezizomycotina</taxon>
        <taxon>Leotiomycetes</taxon>
        <taxon>Erysiphales</taxon>
        <taxon>Erysiphaceae</taxon>
        <taxon>Erysiphe</taxon>
    </lineage>
</organism>
<name>A0A2S4PPS1_9PEZI</name>
<comment type="caution">
    <text evidence="5">The sequence shown here is derived from an EMBL/GenBank/DDBJ whole genome shotgun (WGS) entry which is preliminary data.</text>
</comment>
<dbReference type="AlphaFoldDB" id="A0A2S4PPS1"/>
<keyword evidence="3" id="KW-1133">Transmembrane helix</keyword>